<dbReference type="RefSeq" id="WP_301188505.1">
    <property type="nucleotide sequence ID" value="NZ_JAPDPJ010000001.1"/>
</dbReference>
<organism evidence="1 2">
    <name type="scientific">Plebeiibacterium sediminum</name>
    <dbReference type="NCBI Taxonomy" id="2992112"/>
    <lineage>
        <taxon>Bacteria</taxon>
        <taxon>Pseudomonadati</taxon>
        <taxon>Bacteroidota</taxon>
        <taxon>Bacteroidia</taxon>
        <taxon>Marinilabiliales</taxon>
        <taxon>Marinilabiliaceae</taxon>
        <taxon>Plebeiibacterium</taxon>
    </lineage>
</organism>
<proteinExistence type="predicted"/>
<keyword evidence="2" id="KW-1185">Reference proteome</keyword>
<reference evidence="1" key="1">
    <citation type="submission" date="2022-10" db="EMBL/GenBank/DDBJ databases">
        <authorList>
            <person name="Yu W.X."/>
        </authorList>
    </citation>
    <scope>NUCLEOTIDE SEQUENCE</scope>
    <source>
        <strain evidence="1">AAT</strain>
    </source>
</reference>
<protein>
    <submittedName>
        <fullName evidence="1">Uncharacterized protein</fullName>
    </submittedName>
</protein>
<dbReference type="EMBL" id="JAPDPJ010000001">
    <property type="protein sequence ID" value="MCW3784934.1"/>
    <property type="molecule type" value="Genomic_DNA"/>
</dbReference>
<gene>
    <name evidence="1" type="ORF">OM075_00575</name>
</gene>
<evidence type="ECO:0000313" key="2">
    <source>
        <dbReference type="Proteomes" id="UP001209229"/>
    </source>
</evidence>
<dbReference type="AlphaFoldDB" id="A0AAE3M0N2"/>
<accession>A0AAE3M0N2</accession>
<dbReference type="Proteomes" id="UP001209229">
    <property type="component" value="Unassembled WGS sequence"/>
</dbReference>
<name>A0AAE3M0N2_9BACT</name>
<sequence>MKNAQIVRDVTIDLTPEIIQSISKIDDKEISTAILSHIRTDSQKLKITRHKFKKLVGLAHLLNLLVIQGNDFIIESFNN</sequence>
<comment type="caution">
    <text evidence="1">The sequence shown here is derived from an EMBL/GenBank/DDBJ whole genome shotgun (WGS) entry which is preliminary data.</text>
</comment>
<evidence type="ECO:0000313" key="1">
    <source>
        <dbReference type="EMBL" id="MCW3784934.1"/>
    </source>
</evidence>